<dbReference type="Gene3D" id="3.30.470.30">
    <property type="entry name" value="DNA ligase/mRNA capping enzyme"/>
    <property type="match status" value="1"/>
</dbReference>
<dbReference type="SUPFAM" id="SSF56091">
    <property type="entry name" value="DNA ligase/mRNA capping enzyme, catalytic domain"/>
    <property type="match status" value="1"/>
</dbReference>
<evidence type="ECO:0000259" key="14">
    <source>
        <dbReference type="PROSITE" id="PS50160"/>
    </source>
</evidence>
<keyword evidence="16" id="KW-0614">Plasmid</keyword>
<sequence length="524" mass="60777">MNEFAELLNNLYFTYSTLEKSQLLQNYFKHTPDPERGYALAILANTLLFPTFKRSLIKEIISNRIDPYLFSLSLDYVGDLSDTISLLWPTNKELPMPKLSEIVLTFNTINETQYASYLIELLNRGNAVERWALLKLGTGSLRVGVSSRFIKKVLSELGAVDIKEIERLWHAISPPYLELFAWLAEKLPAPVIEEKLFFHPVMLSHALKKKDLPTITPDLFALEPKYDGIRVQVVSNKAGKALFSRTGDLINASFPDILAEIQAEVVLDGELVIRTEKQIGSFNDLQQRLNRKKPNKKIIEKLPAAIILYDILAIKGAPLYELTYLQRRKQLEDWYNIHKPRRMYLSDNIPFTHSDDLIALKEQVLQDKQIEGLMLKRKDSLYIPGRPSGLWYKWKRDPFLIDAVLMYAQRGHGKRSSLYSNYTFGVWQEDQLLPVGKAYFGFTDEELHQLDHWIRHHVLNRFGPILELKKELVFEVAFDAINFSTRHKSGLALRFPRIHRIRWDKPAKEADHLHTLLELMHDSK</sequence>
<dbReference type="PATRIC" id="fig|45056.6.peg.516"/>
<dbReference type="Pfam" id="PF04679">
    <property type="entry name" value="DNA_ligase_A_C"/>
    <property type="match status" value="1"/>
</dbReference>
<dbReference type="InterPro" id="IPR012340">
    <property type="entry name" value="NA-bd_OB-fold"/>
</dbReference>
<accession>A0A0W0R4A0</accession>
<dbReference type="STRING" id="45056.Lade_0496"/>
<keyword evidence="7" id="KW-0227">DNA damage</keyword>
<evidence type="ECO:0000256" key="12">
    <source>
        <dbReference type="ARBA" id="ARBA00023306"/>
    </source>
</evidence>
<dbReference type="Proteomes" id="UP000054859">
    <property type="component" value="Unassembled WGS sequence"/>
</dbReference>
<keyword evidence="17" id="KW-1185">Reference proteome</keyword>
<dbReference type="InterPro" id="IPR012310">
    <property type="entry name" value="DNA_ligase_ATP-dep_cent"/>
</dbReference>
<keyword evidence="2 15" id="KW-0436">Ligase</keyword>
<dbReference type="PROSITE" id="PS50160">
    <property type="entry name" value="DNA_LIGASE_A3"/>
    <property type="match status" value="1"/>
</dbReference>
<keyword evidence="6" id="KW-0547">Nucleotide-binding</keyword>
<dbReference type="GO" id="GO:0046872">
    <property type="term" value="F:metal ion binding"/>
    <property type="evidence" value="ECO:0007669"/>
    <property type="project" value="UniProtKB-KW"/>
</dbReference>
<dbReference type="RefSeq" id="WP_058461566.1">
    <property type="nucleotide sequence ID" value="NZ_CAAAHS010000004.1"/>
</dbReference>
<evidence type="ECO:0000256" key="11">
    <source>
        <dbReference type="ARBA" id="ARBA00023204"/>
    </source>
</evidence>
<dbReference type="KEGG" id="ladl:NCTC12735_00894"/>
<dbReference type="InterPro" id="IPR036599">
    <property type="entry name" value="DNA_ligase_N_sf"/>
</dbReference>
<dbReference type="InterPro" id="IPR012308">
    <property type="entry name" value="DNA_ligase_ATP-dep_N"/>
</dbReference>
<dbReference type="NCBIfam" id="TIGR04120">
    <property type="entry name" value="DNA_lig_bact"/>
    <property type="match status" value="1"/>
</dbReference>
<dbReference type="GO" id="GO:0006281">
    <property type="term" value="P:DNA repair"/>
    <property type="evidence" value="ECO:0007669"/>
    <property type="project" value="UniProtKB-KW"/>
</dbReference>
<protein>
    <recommendedName>
        <fullName evidence="1">DNA ligase (ATP)</fullName>
        <ecNumber evidence="1">6.5.1.1</ecNumber>
    </recommendedName>
</protein>
<dbReference type="PANTHER" id="PTHR45674">
    <property type="entry name" value="DNA LIGASE 1/3 FAMILY MEMBER"/>
    <property type="match status" value="1"/>
</dbReference>
<dbReference type="GO" id="GO:0051301">
    <property type="term" value="P:cell division"/>
    <property type="evidence" value="ECO:0007669"/>
    <property type="project" value="UniProtKB-KW"/>
</dbReference>
<keyword evidence="12" id="KW-0131">Cell cycle</keyword>
<evidence type="ECO:0000256" key="3">
    <source>
        <dbReference type="ARBA" id="ARBA00022618"/>
    </source>
</evidence>
<dbReference type="Gene3D" id="1.10.3260.10">
    <property type="entry name" value="DNA ligase, ATP-dependent, N-terminal domain"/>
    <property type="match status" value="1"/>
</dbReference>
<keyword evidence="3" id="KW-0132">Cell division</keyword>
<reference evidence="15 17" key="1">
    <citation type="submission" date="2015-11" db="EMBL/GenBank/DDBJ databases">
        <title>Identification of large and diverse effector repertoires of 38 Legionella species.</title>
        <authorList>
            <person name="Burstein D."/>
            <person name="Amaro F."/>
            <person name="Zusman T."/>
            <person name="Lifshitz Z."/>
            <person name="Cohen O."/>
            <person name="Gilbert J.A."/>
            <person name="Pupko T."/>
            <person name="Shuman H.A."/>
            <person name="Segal G."/>
        </authorList>
    </citation>
    <scope>NUCLEOTIDE SEQUENCE [LARGE SCALE GENOMIC DNA]</scope>
    <source>
        <strain evidence="15 17">1762-AUS-E</strain>
    </source>
</reference>
<gene>
    <name evidence="15" type="ORF">Lade_0496</name>
    <name evidence="16" type="ORF">NCTC12735_00894</name>
</gene>
<dbReference type="CDD" id="cd07972">
    <property type="entry name" value="OBF_DNA_ligase_Arch_LigB"/>
    <property type="match status" value="1"/>
</dbReference>
<evidence type="ECO:0000313" key="17">
    <source>
        <dbReference type="Proteomes" id="UP000054859"/>
    </source>
</evidence>
<evidence type="ECO:0000256" key="7">
    <source>
        <dbReference type="ARBA" id="ARBA00022763"/>
    </source>
</evidence>
<dbReference type="GO" id="GO:0006260">
    <property type="term" value="P:DNA replication"/>
    <property type="evidence" value="ECO:0007669"/>
    <property type="project" value="UniProtKB-KW"/>
</dbReference>
<dbReference type="GO" id="GO:0003677">
    <property type="term" value="F:DNA binding"/>
    <property type="evidence" value="ECO:0007669"/>
    <property type="project" value="InterPro"/>
</dbReference>
<keyword evidence="8" id="KW-0067">ATP-binding</keyword>
<dbReference type="AlphaFoldDB" id="A0A0W0R4A0"/>
<reference evidence="16 18" key="2">
    <citation type="submission" date="2018-12" db="EMBL/GenBank/DDBJ databases">
        <authorList>
            <consortium name="Pathogen Informatics"/>
        </authorList>
    </citation>
    <scope>NUCLEOTIDE SEQUENCE [LARGE SCALE GENOMIC DNA]</scope>
    <source>
        <strain evidence="16 18">NCTC12735</strain>
        <plasmid evidence="18">12</plasmid>
    </source>
</reference>
<dbReference type="EC" id="6.5.1.1" evidence="1"/>
<evidence type="ECO:0000256" key="4">
    <source>
        <dbReference type="ARBA" id="ARBA00022705"/>
    </source>
</evidence>
<evidence type="ECO:0000256" key="9">
    <source>
        <dbReference type="ARBA" id="ARBA00022842"/>
    </source>
</evidence>
<dbReference type="GO" id="GO:0003910">
    <property type="term" value="F:DNA ligase (ATP) activity"/>
    <property type="evidence" value="ECO:0007669"/>
    <property type="project" value="UniProtKB-EC"/>
</dbReference>
<dbReference type="SUPFAM" id="SSF50249">
    <property type="entry name" value="Nucleic acid-binding proteins"/>
    <property type="match status" value="1"/>
</dbReference>
<dbReference type="PROSITE" id="PS00697">
    <property type="entry name" value="DNA_LIGASE_A1"/>
    <property type="match status" value="1"/>
</dbReference>
<dbReference type="GO" id="GO:0005524">
    <property type="term" value="F:ATP binding"/>
    <property type="evidence" value="ECO:0007669"/>
    <property type="project" value="UniProtKB-KW"/>
</dbReference>
<comment type="catalytic activity">
    <reaction evidence="13">
        <text>ATP + (deoxyribonucleotide)n-3'-hydroxyl + 5'-phospho-(deoxyribonucleotide)m = (deoxyribonucleotide)n+m + AMP + diphosphate.</text>
        <dbReference type="EC" id="6.5.1.1"/>
    </reaction>
</comment>
<dbReference type="Proteomes" id="UP000281170">
    <property type="component" value="Plasmid 12"/>
</dbReference>
<keyword evidence="5" id="KW-0479">Metal-binding</keyword>
<evidence type="ECO:0000256" key="1">
    <source>
        <dbReference type="ARBA" id="ARBA00012727"/>
    </source>
</evidence>
<evidence type="ECO:0000256" key="6">
    <source>
        <dbReference type="ARBA" id="ARBA00022741"/>
    </source>
</evidence>
<dbReference type="OrthoDB" id="9767858at2"/>
<evidence type="ECO:0000313" key="15">
    <source>
        <dbReference type="EMBL" id="KTC65838.1"/>
    </source>
</evidence>
<proteinExistence type="predicted"/>
<dbReference type="NCBIfam" id="NF006701">
    <property type="entry name" value="PRK09247.1"/>
    <property type="match status" value="1"/>
</dbReference>
<evidence type="ECO:0000256" key="8">
    <source>
        <dbReference type="ARBA" id="ARBA00022840"/>
    </source>
</evidence>
<dbReference type="InterPro" id="IPR016059">
    <property type="entry name" value="DNA_ligase_ATP-dep_CS"/>
</dbReference>
<evidence type="ECO:0000256" key="2">
    <source>
        <dbReference type="ARBA" id="ARBA00022598"/>
    </source>
</evidence>
<evidence type="ECO:0000256" key="5">
    <source>
        <dbReference type="ARBA" id="ARBA00022723"/>
    </source>
</evidence>
<dbReference type="EMBL" id="LR134421">
    <property type="protein sequence ID" value="VEH85268.1"/>
    <property type="molecule type" value="Genomic_DNA"/>
</dbReference>
<feature type="domain" description="ATP-dependent DNA ligase family profile" evidence="14">
    <location>
        <begin position="306"/>
        <end position="428"/>
    </location>
</feature>
<dbReference type="Gene3D" id="2.40.50.140">
    <property type="entry name" value="Nucleic acid-binding proteins"/>
    <property type="match status" value="1"/>
</dbReference>
<organism evidence="15 17">
    <name type="scientific">Legionella adelaidensis</name>
    <dbReference type="NCBI Taxonomy" id="45056"/>
    <lineage>
        <taxon>Bacteria</taxon>
        <taxon>Pseudomonadati</taxon>
        <taxon>Pseudomonadota</taxon>
        <taxon>Gammaproteobacteria</taxon>
        <taxon>Legionellales</taxon>
        <taxon>Legionellaceae</taxon>
        <taxon>Legionella</taxon>
    </lineage>
</organism>
<keyword evidence="4" id="KW-0235">DNA replication</keyword>
<dbReference type="EMBL" id="LNKA01000001">
    <property type="protein sequence ID" value="KTC65838.1"/>
    <property type="molecule type" value="Genomic_DNA"/>
</dbReference>
<name>A0A0W0R4A0_9GAMM</name>
<dbReference type="Pfam" id="PF04675">
    <property type="entry name" value="DNA_ligase_A_N"/>
    <property type="match status" value="1"/>
</dbReference>
<dbReference type="Pfam" id="PF01068">
    <property type="entry name" value="DNA_ligase_A_M"/>
    <property type="match status" value="1"/>
</dbReference>
<evidence type="ECO:0000256" key="13">
    <source>
        <dbReference type="ARBA" id="ARBA00034003"/>
    </source>
</evidence>
<evidence type="ECO:0000313" key="16">
    <source>
        <dbReference type="EMBL" id="VEH85268.1"/>
    </source>
</evidence>
<dbReference type="InterPro" id="IPR050191">
    <property type="entry name" value="ATP-dep_DNA_ligase"/>
</dbReference>
<evidence type="ECO:0000256" key="10">
    <source>
        <dbReference type="ARBA" id="ARBA00023172"/>
    </source>
</evidence>
<geneLocation type="plasmid" evidence="16 18">
    <name>12</name>
</geneLocation>
<keyword evidence="9" id="KW-0460">Magnesium</keyword>
<evidence type="ECO:0000313" key="18">
    <source>
        <dbReference type="Proteomes" id="UP000281170"/>
    </source>
</evidence>
<keyword evidence="11" id="KW-0234">DNA repair</keyword>
<keyword evidence="10" id="KW-0233">DNA recombination</keyword>
<dbReference type="PANTHER" id="PTHR45674:SF13">
    <property type="entry name" value="DNA LIGASE-RELATED"/>
    <property type="match status" value="1"/>
</dbReference>
<dbReference type="InterPro" id="IPR026333">
    <property type="entry name" value="ATP_dep_DNA_lig_pp_1105_fam"/>
</dbReference>
<dbReference type="GO" id="GO:0006310">
    <property type="term" value="P:DNA recombination"/>
    <property type="evidence" value="ECO:0007669"/>
    <property type="project" value="UniProtKB-KW"/>
</dbReference>
<dbReference type="InterPro" id="IPR012309">
    <property type="entry name" value="DNA_ligase_ATP-dep_C"/>
</dbReference>